<dbReference type="SUPFAM" id="SSF56935">
    <property type="entry name" value="Porins"/>
    <property type="match status" value="1"/>
</dbReference>
<keyword evidence="5" id="KW-0732">Signal</keyword>
<dbReference type="Proteomes" id="UP000555103">
    <property type="component" value="Unassembled WGS sequence"/>
</dbReference>
<comment type="similarity">
    <text evidence="10 11">Belongs to the TonB-dependent receptor family.</text>
</comment>
<dbReference type="AlphaFoldDB" id="A0A840CVB2"/>
<comment type="caution">
    <text evidence="14">The sequence shown here is derived from an EMBL/GenBank/DDBJ whole genome shotgun (WGS) entry which is preliminary data.</text>
</comment>
<dbReference type="Gene3D" id="2.170.130.10">
    <property type="entry name" value="TonB-dependent receptor, plug domain"/>
    <property type="match status" value="1"/>
</dbReference>
<name>A0A840CVB2_9BACT</name>
<dbReference type="InterPro" id="IPR012910">
    <property type="entry name" value="Plug_dom"/>
</dbReference>
<dbReference type="InterPro" id="IPR000531">
    <property type="entry name" value="Beta-barrel_TonB"/>
</dbReference>
<dbReference type="GO" id="GO:0009279">
    <property type="term" value="C:cell outer membrane"/>
    <property type="evidence" value="ECO:0007669"/>
    <property type="project" value="UniProtKB-SubCell"/>
</dbReference>
<evidence type="ECO:0000256" key="5">
    <source>
        <dbReference type="ARBA" id="ARBA00022729"/>
    </source>
</evidence>
<evidence type="ECO:0000313" key="14">
    <source>
        <dbReference type="EMBL" id="MBB4035733.1"/>
    </source>
</evidence>
<keyword evidence="3 10" id="KW-1134">Transmembrane beta strand</keyword>
<dbReference type="PANTHER" id="PTHR30069:SF29">
    <property type="entry name" value="HEMOGLOBIN AND HEMOGLOBIN-HAPTOGLOBIN-BINDING PROTEIN 1-RELATED"/>
    <property type="match status" value="1"/>
</dbReference>
<dbReference type="InterPro" id="IPR039426">
    <property type="entry name" value="TonB-dep_rcpt-like"/>
</dbReference>
<dbReference type="GO" id="GO:0015344">
    <property type="term" value="F:siderophore uptake transmembrane transporter activity"/>
    <property type="evidence" value="ECO:0007669"/>
    <property type="project" value="TreeGrafter"/>
</dbReference>
<evidence type="ECO:0000256" key="9">
    <source>
        <dbReference type="ARBA" id="ARBA00023237"/>
    </source>
</evidence>
<feature type="domain" description="TonB-dependent receptor-like beta-barrel" evidence="12">
    <location>
        <begin position="246"/>
        <end position="648"/>
    </location>
</feature>
<evidence type="ECO:0000256" key="4">
    <source>
        <dbReference type="ARBA" id="ARBA00022692"/>
    </source>
</evidence>
<evidence type="ECO:0000256" key="1">
    <source>
        <dbReference type="ARBA" id="ARBA00004571"/>
    </source>
</evidence>
<keyword evidence="15" id="KW-1185">Reference proteome</keyword>
<evidence type="ECO:0000256" key="10">
    <source>
        <dbReference type="PROSITE-ProRule" id="PRU01360"/>
    </source>
</evidence>
<keyword evidence="7 10" id="KW-0472">Membrane</keyword>
<dbReference type="Pfam" id="PF00593">
    <property type="entry name" value="TonB_dep_Rec_b-barrel"/>
    <property type="match status" value="1"/>
</dbReference>
<evidence type="ECO:0000256" key="11">
    <source>
        <dbReference type="RuleBase" id="RU003357"/>
    </source>
</evidence>
<dbReference type="GO" id="GO:0044718">
    <property type="term" value="P:siderophore transmembrane transport"/>
    <property type="evidence" value="ECO:0007669"/>
    <property type="project" value="TreeGrafter"/>
</dbReference>
<dbReference type="Pfam" id="PF07715">
    <property type="entry name" value="Plug"/>
    <property type="match status" value="1"/>
</dbReference>
<dbReference type="InterPro" id="IPR037066">
    <property type="entry name" value="Plug_dom_sf"/>
</dbReference>
<reference evidence="14 15" key="1">
    <citation type="submission" date="2020-08" db="EMBL/GenBank/DDBJ databases">
        <title>Genomic Encyclopedia of Type Strains, Phase IV (KMG-IV): sequencing the most valuable type-strain genomes for metagenomic binning, comparative biology and taxonomic classification.</title>
        <authorList>
            <person name="Goeker M."/>
        </authorList>
    </citation>
    <scope>NUCLEOTIDE SEQUENCE [LARGE SCALE GENOMIC DNA]</scope>
    <source>
        <strain evidence="14 15">DSM 104969</strain>
    </source>
</reference>
<organism evidence="14 15">
    <name type="scientific">Dysgonomonas hofstadii</name>
    <dbReference type="NCBI Taxonomy" id="637886"/>
    <lineage>
        <taxon>Bacteria</taxon>
        <taxon>Pseudomonadati</taxon>
        <taxon>Bacteroidota</taxon>
        <taxon>Bacteroidia</taxon>
        <taxon>Bacteroidales</taxon>
        <taxon>Dysgonomonadaceae</taxon>
        <taxon>Dysgonomonas</taxon>
    </lineage>
</organism>
<evidence type="ECO:0000256" key="2">
    <source>
        <dbReference type="ARBA" id="ARBA00022448"/>
    </source>
</evidence>
<keyword evidence="9 10" id="KW-0998">Cell outer membrane</keyword>
<keyword evidence="2 10" id="KW-0813">Transport</keyword>
<sequence length="675" mass="76941">MKQKHFKEQKVYRFKRFVRKAYSAFNSMHRVVNIGVVTGCALAFLPASPVTAQKSANAEEQQKVMEKELDEVMVTASRVETPVNQVAKLVTIITKEQIEQAPVQSIQDLLVYAANIDVIQRGGHGVQADISIRGGSFDQNAVLLNGVNLTNAQTGHYSFDIPINLSDIERIEIIHGPAALIYGSSAFSGGINIITKKNTDYRLYANVEAGMHKLRGVEVRGTAQTGIATHTLSVGHNASDGYIANSDYDLYNILWQTRFRLPNESKVDLQLGYNDKKYGANTFYSPAYPNQYERTSTYMGSLKGEFGSKLKIIPILYWNRHHDQYDLIKDDEYGRNYHRNDTYGANLIFSYRSKLGTTSLGGELRREDIMSTNLGLNMAKPHRKYTKYEDRTNASVSLEHTVNLDKVVLSAGVLMNHNTLLDGEYKFYPSVSATYRPIDKFSISSSWSKSTRMPTFTDLYYKAPTHIGRNDLKPEKSESLELGLKYKDDLFSAYLTGFLLWGRDVIDWVKEKPEDEAYTAWNMSKIDTKGIEMGVNFYIGRVLPIFGEQSTLALDYTRMHQNSDTGDMISMYSLNYLRDKFTAKFNHRIYKGLSAGWYLRFQKRMGLYEEYLGPKNTIWKPFPAFSTLDLKLNYQHKDMTFNLSLNNLYDTHYFDKGNIPQAGFWLMGGISYTLK</sequence>
<dbReference type="PROSITE" id="PS52016">
    <property type="entry name" value="TONB_DEPENDENT_REC_3"/>
    <property type="match status" value="1"/>
</dbReference>
<gene>
    <name evidence="14" type="ORF">GGR21_001628</name>
</gene>
<evidence type="ECO:0000259" key="12">
    <source>
        <dbReference type="Pfam" id="PF00593"/>
    </source>
</evidence>
<dbReference type="PANTHER" id="PTHR30069">
    <property type="entry name" value="TONB-DEPENDENT OUTER MEMBRANE RECEPTOR"/>
    <property type="match status" value="1"/>
</dbReference>
<dbReference type="EMBL" id="JACIEP010000005">
    <property type="protein sequence ID" value="MBB4035733.1"/>
    <property type="molecule type" value="Genomic_DNA"/>
</dbReference>
<evidence type="ECO:0000256" key="3">
    <source>
        <dbReference type="ARBA" id="ARBA00022452"/>
    </source>
</evidence>
<evidence type="ECO:0000313" key="15">
    <source>
        <dbReference type="Proteomes" id="UP000555103"/>
    </source>
</evidence>
<evidence type="ECO:0000256" key="8">
    <source>
        <dbReference type="ARBA" id="ARBA00023170"/>
    </source>
</evidence>
<proteinExistence type="inferred from homology"/>
<evidence type="ECO:0000256" key="6">
    <source>
        <dbReference type="ARBA" id="ARBA00023077"/>
    </source>
</evidence>
<keyword evidence="6 11" id="KW-0798">TonB box</keyword>
<feature type="domain" description="TonB-dependent receptor plug" evidence="13">
    <location>
        <begin position="84"/>
        <end position="189"/>
    </location>
</feature>
<evidence type="ECO:0000259" key="13">
    <source>
        <dbReference type="Pfam" id="PF07715"/>
    </source>
</evidence>
<dbReference type="InterPro" id="IPR036942">
    <property type="entry name" value="Beta-barrel_TonB_sf"/>
</dbReference>
<dbReference type="Gene3D" id="2.40.170.20">
    <property type="entry name" value="TonB-dependent receptor, beta-barrel domain"/>
    <property type="match status" value="1"/>
</dbReference>
<keyword evidence="4 10" id="KW-0812">Transmembrane</keyword>
<protein>
    <submittedName>
        <fullName evidence="14">Iron complex outermembrane receptor protein</fullName>
    </submittedName>
</protein>
<dbReference type="RefSeq" id="WP_183306664.1">
    <property type="nucleotide sequence ID" value="NZ_JACIEP010000005.1"/>
</dbReference>
<keyword evidence="8 14" id="KW-0675">Receptor</keyword>
<accession>A0A840CVB2</accession>
<comment type="subcellular location">
    <subcellularLocation>
        <location evidence="1 10">Cell outer membrane</location>
        <topology evidence="1 10">Multi-pass membrane protein</topology>
    </subcellularLocation>
</comment>
<evidence type="ECO:0000256" key="7">
    <source>
        <dbReference type="ARBA" id="ARBA00023136"/>
    </source>
</evidence>